<reference evidence="1" key="1">
    <citation type="submission" date="2021-01" db="EMBL/GenBank/DDBJ databases">
        <authorList>
            <consortium name="Genoscope - CEA"/>
            <person name="William W."/>
        </authorList>
    </citation>
    <scope>NUCLEOTIDE SEQUENCE</scope>
</reference>
<dbReference type="OrthoDB" id="293723at2759"/>
<evidence type="ECO:0000313" key="1">
    <source>
        <dbReference type="EMBL" id="CAD8080104.1"/>
    </source>
</evidence>
<proteinExistence type="predicted"/>
<evidence type="ECO:0000313" key="2">
    <source>
        <dbReference type="Proteomes" id="UP000692954"/>
    </source>
</evidence>
<protein>
    <submittedName>
        <fullName evidence="1">Uncharacterized protein</fullName>
    </submittedName>
</protein>
<comment type="caution">
    <text evidence="1">The sequence shown here is derived from an EMBL/GenBank/DDBJ whole genome shotgun (WGS) entry which is preliminary data.</text>
</comment>
<dbReference type="EMBL" id="CAJJDN010000040">
    <property type="protein sequence ID" value="CAD8080104.1"/>
    <property type="molecule type" value="Genomic_DNA"/>
</dbReference>
<dbReference type="Proteomes" id="UP000692954">
    <property type="component" value="Unassembled WGS sequence"/>
</dbReference>
<sequence>MQKFKEWLKPISDYFINGFSDTFQLLLDNFLGDYLEDPKQLNMTTLLKGVEMLQLNKTFINQLLGQSLFKLEEAYIKSIKVANLKLQASGVKLVFALVKEININELKEYLDKAEEIKQKEIQKLAQFAQLREEVYKHSELEQSMDLNRSSNPQTGLIQFLGLVDTLLSNSSITIENIEIILIAEEGKQYKFQIQQTNINFQKQNLNNLLFISFGIDMISLLLKDEQIAQIEKALKLEMIVETRNCRVNTKVDGRISSLDVVINYKQYQNILSTISKFLALTDELNKIIIELKGEQLVEFDNDEEDLQELEKTDNSIIGSQTQNQLKKIKIVPNLQYMDTLNNNLQQSLALHPIPQQQEKQFIEFSQSIFNSSQDYLDFGKQSLKNQAETFKCQFDGIRIAICDNSQQFPKLKGRFFQELESHYFIEIIMIQGSYQKDHILFQIKSIGVHKVRADSNNNILQSQELFKSCLENPKFQFYVTPMIMMGLGEQGRIEQDYAIYLFDKLQEQCKMNKALELSVQIYHGKNREKYYMANIQLSDFIASLNHEFCINLLQGLPQKEVQQLPIQEIKKPCLYGFDIKIPYVNLNYFINNKPLQFRIKDIKFKQNPVKKFPHKLGSLEPFEGIPKNEDPLQFICISFFSIWIEFSGQNIVTIGQNVIKDLQIFPLIYISFQEKKDIKKEGKKELKDSIQFKQQKSQTLIRGSLPLVDIHLTQDLIYWLISLQQYLDKESNNSKNKPKPQRFSKEESLTYIQLSIESSSINILDNQNKDLLQLDLEKLTLISAKSIIVLFQNILVIDHQCPLVKYNRNQIQQQIKKYSSHQIMMYRVCSKLKNQQIISVASKKLYSKPIEVDFDDFIFKLQLGKKIKIQIQKICLRIPDFKFTTFKKLYPIIKNFEANQEKKQDVQQIQQEKDMQIQIQILNNIYLDIFLINEVEELSNEGLQTIKEFSNSRALILIEDLIYDKMLYLSKVVLFVCRQNGLEFQCPLILENYFDKLSAFQFIQAISIKNVNFSQNCFKIDLIQGNFKFDIIQTILEIIEELQPYIPQSKPIEATKQEYFIQQDLSKPLIGEEKLDNQIMINIGQFLLNLEEGHTFYQMPLYFENNCDQNKRFENELQQYVKNCDVTQKNQLDTVSLNFTNIHLVIESYAQGQTGIKFQSHFEIEDQIQDSKFKLILSPDTESFPKDYKSVPIQIALIVENQTYTASIAIDPIRICISGAFLQFIFNFQNNQSWIQKTVYEDQIQIFNSVEKQSQIWLKSLQIYETNLNFSYDSQGLQMNDIFKGILKISSFYDLQIPIKYMESKIKGTPEDVIDYIITQFQTNLGSKLKIAGKAITSLEAFSTVTNLVKGTLSLLLKPLEEGFVKGTKKGVKEFSNSLVFALLKTLKVPSSVIIAGGETVGLQSLMMPFRFVNEKSNQILDKISPSNIPKRFLKRY</sequence>
<gene>
    <name evidence="1" type="ORF">PSON_ATCC_30995.1.T0400070</name>
</gene>
<organism evidence="1 2">
    <name type="scientific">Paramecium sonneborni</name>
    <dbReference type="NCBI Taxonomy" id="65129"/>
    <lineage>
        <taxon>Eukaryota</taxon>
        <taxon>Sar</taxon>
        <taxon>Alveolata</taxon>
        <taxon>Ciliophora</taxon>
        <taxon>Intramacronucleata</taxon>
        <taxon>Oligohymenophorea</taxon>
        <taxon>Peniculida</taxon>
        <taxon>Parameciidae</taxon>
        <taxon>Paramecium</taxon>
    </lineage>
</organism>
<accession>A0A8S1MYM3</accession>
<name>A0A8S1MYM3_9CILI</name>
<keyword evidence="2" id="KW-1185">Reference proteome</keyword>